<dbReference type="Pfam" id="PF10455">
    <property type="entry name" value="BAR_2"/>
    <property type="match status" value="1"/>
</dbReference>
<reference evidence="2" key="1">
    <citation type="submission" date="2023-03" db="EMBL/GenBank/DDBJ databases">
        <title>Mating type loci evolution in Malassezia.</title>
        <authorList>
            <person name="Coelho M.A."/>
        </authorList>
    </citation>
    <scope>NUCLEOTIDE SEQUENCE</scope>
    <source>
        <strain evidence="2">CBS 10434</strain>
    </source>
</reference>
<protein>
    <recommendedName>
        <fullName evidence="4">Protein GVP36</fullName>
    </recommendedName>
</protein>
<sequence length="317" mass="35136">MDHLKQWTASVAPLSQKLSERFGTLNQQAREHFGQANDLTELPEEYKQLEQRVDALKSAHQAMMHTIKVYETETYDYPHHLQESVTQGAQSIGHTLSQWASQATRNTSLPQVQPTSAPPTHPRTLNHAIARSATAAAMDLGKCPQQVPAYMGGEPVTTTESKLAELLQKFAVAEDAVGHSRLAQDKAILSQFIAVWNAFGSQIQLAMKARQQVRDARLYLDGWRGHLKSAEASSSSKLDTYRLEVEQAEDKLVSATEEAISLMKTVLDNPEPVKSLASFVKAQLEFHRSAAQTLEQLDNDMTAVVTSVEADFRASRD</sequence>
<dbReference type="SUPFAM" id="SSF103657">
    <property type="entry name" value="BAR/IMD domain-like"/>
    <property type="match status" value="1"/>
</dbReference>
<dbReference type="Proteomes" id="UP001220961">
    <property type="component" value="Chromosome 2"/>
</dbReference>
<proteinExistence type="predicted"/>
<dbReference type="EMBL" id="CP119909">
    <property type="protein sequence ID" value="WFD18718.1"/>
    <property type="molecule type" value="Genomic_DNA"/>
</dbReference>
<dbReference type="InterPro" id="IPR018859">
    <property type="entry name" value="BAR_dom-cont"/>
</dbReference>
<evidence type="ECO:0000313" key="3">
    <source>
        <dbReference type="Proteomes" id="UP001220961"/>
    </source>
</evidence>
<dbReference type="AlphaFoldDB" id="A0AAF0E4L7"/>
<name>A0AAF0E4L7_9BASI</name>
<organism evidence="2 3">
    <name type="scientific">Malassezia caprae</name>
    <dbReference type="NCBI Taxonomy" id="1381934"/>
    <lineage>
        <taxon>Eukaryota</taxon>
        <taxon>Fungi</taxon>
        <taxon>Dikarya</taxon>
        <taxon>Basidiomycota</taxon>
        <taxon>Ustilaginomycotina</taxon>
        <taxon>Malasseziomycetes</taxon>
        <taxon>Malasseziales</taxon>
        <taxon>Malasseziaceae</taxon>
        <taxon>Malassezia</taxon>
    </lineage>
</organism>
<evidence type="ECO:0000313" key="2">
    <source>
        <dbReference type="EMBL" id="WFD18718.1"/>
    </source>
</evidence>
<dbReference type="Gene3D" id="1.20.1270.60">
    <property type="entry name" value="Arfaptin homology (AH) domain/BAR domain"/>
    <property type="match status" value="1"/>
</dbReference>
<dbReference type="InterPro" id="IPR027267">
    <property type="entry name" value="AH/BAR_dom_sf"/>
</dbReference>
<keyword evidence="3" id="KW-1185">Reference proteome</keyword>
<feature type="coiled-coil region" evidence="1">
    <location>
        <begin position="39"/>
        <end position="66"/>
    </location>
</feature>
<gene>
    <name evidence="2" type="ORF">MCAP1_000927</name>
</gene>
<evidence type="ECO:0008006" key="4">
    <source>
        <dbReference type="Google" id="ProtNLM"/>
    </source>
</evidence>
<evidence type="ECO:0000256" key="1">
    <source>
        <dbReference type="SAM" id="Coils"/>
    </source>
</evidence>
<dbReference type="CDD" id="cd07600">
    <property type="entry name" value="BAR_Gvp36"/>
    <property type="match status" value="1"/>
</dbReference>
<accession>A0AAF0E4L7</accession>
<keyword evidence="1" id="KW-0175">Coiled coil</keyword>
<feature type="coiled-coil region" evidence="1">
    <location>
        <begin position="238"/>
        <end position="265"/>
    </location>
</feature>